<reference evidence="4" key="2">
    <citation type="submission" date="2021-03" db="UniProtKB">
        <authorList>
            <consortium name="EnsemblPlants"/>
        </authorList>
    </citation>
    <scope>IDENTIFICATION</scope>
</reference>
<protein>
    <recommendedName>
        <fullName evidence="6">Reverse transcriptase zinc-binding domain-containing protein</fullName>
    </recommendedName>
</protein>
<sequence length="672" mass="75933">MADDLLNDFEKFKLTEEESKVIGENANSVDDDGTKNQIALSLVGKLLTTKPFNVEAMKHTLTSVWKLQGNVIIKMVEMNLFVFQFFNEADKEKVIDGCPWFFDGKLLVLKEIKGEEQPSEVEFKFAPMWVRLLDVPFNKRNKKTMTEIGDFLGCFLEADDSDPLGWGEFLRIKVMIDIAKPLRRGLFLATGPSSSKWVALKYERLDEFCFFCGRLDHTEMGCSFKDEAKEVNADIVYQYGPWLRASPRKQIRKSEAEIEKEKKLREGLYTMKKLRIPSYYDSDVVKLGPPGVARRLKFPPPRAKEAALVKVVDAASSKTVLRIQSLAGEEVFDECALIVAVEAVLEGGKGNNSIEAGEIRKGGDIVQTEIGVWDVCGRGKEKAGGKTWKRHDRMIEGYGGMSGGNVVETEKGEKRKRLMNDDEGCGIADIGRDECASVVSRAWNEGRGYAPHMRVALCAEKLKKWASKTFGDVKKKIRSLESELQEAQSGSDDCREWDKQLVGSLVDEEVMSVILAVPLAQRQQNDVQFWRFTKNGIYTVRSGYWLAKLGSASVSDVVAEEEVWRAVWNIKGSPKLKHFIWNAVKGNMAVKERLMQRHITNDVVCQLCGGYESIDHALFYCVIAREIWQHSDLKAHLDDAPRETFAELWLWLCKKYDAGVFPNIGIMGNWGQ</sequence>
<evidence type="ECO:0000313" key="4">
    <source>
        <dbReference type="EnsemblPlants" id="AUR62008807-RA:cds"/>
    </source>
</evidence>
<feature type="domain" description="Zinc knuckle CX2CX4HX4C" evidence="3">
    <location>
        <begin position="176"/>
        <end position="223"/>
    </location>
</feature>
<dbReference type="PANTHER" id="PTHR31286">
    <property type="entry name" value="GLYCINE-RICH CELL WALL STRUCTURAL PROTEIN 1.8-LIKE"/>
    <property type="match status" value="1"/>
</dbReference>
<evidence type="ECO:0000259" key="3">
    <source>
        <dbReference type="Pfam" id="PF14392"/>
    </source>
</evidence>
<dbReference type="InterPro" id="IPR025836">
    <property type="entry name" value="Zn_knuckle_CX2CX4HX4C"/>
</dbReference>
<dbReference type="Pfam" id="PF13966">
    <property type="entry name" value="zf-RVT"/>
    <property type="match status" value="1"/>
</dbReference>
<dbReference type="OMA" id="DECALIV"/>
<organism evidence="4 5">
    <name type="scientific">Chenopodium quinoa</name>
    <name type="common">Quinoa</name>
    <dbReference type="NCBI Taxonomy" id="63459"/>
    <lineage>
        <taxon>Eukaryota</taxon>
        <taxon>Viridiplantae</taxon>
        <taxon>Streptophyta</taxon>
        <taxon>Embryophyta</taxon>
        <taxon>Tracheophyta</taxon>
        <taxon>Spermatophyta</taxon>
        <taxon>Magnoliopsida</taxon>
        <taxon>eudicotyledons</taxon>
        <taxon>Gunneridae</taxon>
        <taxon>Pentapetalae</taxon>
        <taxon>Caryophyllales</taxon>
        <taxon>Chenopodiaceae</taxon>
        <taxon>Chenopodioideae</taxon>
        <taxon>Atripliceae</taxon>
        <taxon>Chenopodium</taxon>
    </lineage>
</organism>
<dbReference type="PANTHER" id="PTHR31286:SF153">
    <property type="entry name" value="DUF4283 DOMAIN PROTEIN"/>
    <property type="match status" value="1"/>
</dbReference>
<accession>A0A803LAB8</accession>
<dbReference type="InterPro" id="IPR026960">
    <property type="entry name" value="RVT-Znf"/>
</dbReference>
<dbReference type="Proteomes" id="UP000596660">
    <property type="component" value="Unplaced"/>
</dbReference>
<proteinExistence type="predicted"/>
<dbReference type="AlphaFoldDB" id="A0A803LAB8"/>
<evidence type="ECO:0000259" key="2">
    <source>
        <dbReference type="Pfam" id="PF14111"/>
    </source>
</evidence>
<name>A0A803LAB8_CHEQI</name>
<evidence type="ECO:0000313" key="5">
    <source>
        <dbReference type="Proteomes" id="UP000596660"/>
    </source>
</evidence>
<dbReference type="InterPro" id="IPR025558">
    <property type="entry name" value="DUF4283"/>
</dbReference>
<dbReference type="Gramene" id="AUR62008807-RA">
    <property type="protein sequence ID" value="AUR62008807-RA:cds"/>
    <property type="gene ID" value="AUR62008807"/>
</dbReference>
<dbReference type="InterPro" id="IPR040256">
    <property type="entry name" value="At4g02000-like"/>
</dbReference>
<feature type="domain" description="Reverse transcriptase zinc-binding" evidence="1">
    <location>
        <begin position="559"/>
        <end position="628"/>
    </location>
</feature>
<dbReference type="Pfam" id="PF14392">
    <property type="entry name" value="zf-CCHC_4"/>
    <property type="match status" value="1"/>
</dbReference>
<dbReference type="EnsemblPlants" id="AUR62008807-RA">
    <property type="protein sequence ID" value="AUR62008807-RA:cds"/>
    <property type="gene ID" value="AUR62008807"/>
</dbReference>
<evidence type="ECO:0008006" key="6">
    <source>
        <dbReference type="Google" id="ProtNLM"/>
    </source>
</evidence>
<reference evidence="4" key="1">
    <citation type="journal article" date="2017" name="Nature">
        <title>The genome of Chenopodium quinoa.</title>
        <authorList>
            <person name="Jarvis D.E."/>
            <person name="Ho Y.S."/>
            <person name="Lightfoot D.J."/>
            <person name="Schmoeckel S.M."/>
            <person name="Li B."/>
            <person name="Borm T.J.A."/>
            <person name="Ohyanagi H."/>
            <person name="Mineta K."/>
            <person name="Michell C.T."/>
            <person name="Saber N."/>
            <person name="Kharbatia N.M."/>
            <person name="Rupper R.R."/>
            <person name="Sharp A.R."/>
            <person name="Dally N."/>
            <person name="Boughton B.A."/>
            <person name="Woo Y.H."/>
            <person name="Gao G."/>
            <person name="Schijlen E.G.W.M."/>
            <person name="Guo X."/>
            <person name="Momin A.A."/>
            <person name="Negrao S."/>
            <person name="Al-Babili S."/>
            <person name="Gehring C."/>
            <person name="Roessner U."/>
            <person name="Jung C."/>
            <person name="Murphy K."/>
            <person name="Arold S.T."/>
            <person name="Gojobori T."/>
            <person name="van der Linden C.G."/>
            <person name="van Loo E.N."/>
            <person name="Jellen E.N."/>
            <person name="Maughan P.J."/>
            <person name="Tester M."/>
        </authorList>
    </citation>
    <scope>NUCLEOTIDE SEQUENCE [LARGE SCALE GENOMIC DNA]</scope>
    <source>
        <strain evidence="4">cv. PI 614886</strain>
    </source>
</reference>
<evidence type="ECO:0000259" key="1">
    <source>
        <dbReference type="Pfam" id="PF13966"/>
    </source>
</evidence>
<feature type="domain" description="DUF4283" evidence="2">
    <location>
        <begin position="36"/>
        <end position="119"/>
    </location>
</feature>
<dbReference type="Pfam" id="PF14111">
    <property type="entry name" value="DUF4283"/>
    <property type="match status" value="1"/>
</dbReference>
<keyword evidence="5" id="KW-1185">Reference proteome</keyword>